<evidence type="ECO:0000256" key="1">
    <source>
        <dbReference type="ARBA" id="ARBA00022603"/>
    </source>
</evidence>
<gene>
    <name evidence="8" type="ORF">FD19_GL000907</name>
</gene>
<feature type="domain" description="Methyltransferase" evidence="6">
    <location>
        <begin position="96"/>
        <end position="176"/>
    </location>
</feature>
<keyword evidence="9" id="KW-1185">Reference proteome</keyword>
<keyword evidence="2 8" id="KW-0808">Transferase</keyword>
<feature type="binding site" evidence="5">
    <location>
        <position position="187"/>
    </location>
    <ligand>
        <name>S-adenosyl-L-methionine</name>
        <dbReference type="ChEBI" id="CHEBI:59789"/>
    </ligand>
</feature>
<keyword evidence="4" id="KW-0479">Metal-binding</keyword>
<dbReference type="CDD" id="cd02440">
    <property type="entry name" value="AdoMet_MTases"/>
    <property type="match status" value="1"/>
</dbReference>
<dbReference type="STRING" id="1423810.FD19_GL000907"/>
<protein>
    <submittedName>
        <fullName evidence="8">SAM-dependent methyltransferase</fullName>
    </submittedName>
</protein>
<organism evidence="8 9">
    <name type="scientific">Lacticaseibacillus thailandensis DSM 22698 = JCM 13996</name>
    <dbReference type="NCBI Taxonomy" id="1423810"/>
    <lineage>
        <taxon>Bacteria</taxon>
        <taxon>Bacillati</taxon>
        <taxon>Bacillota</taxon>
        <taxon>Bacilli</taxon>
        <taxon>Lactobacillales</taxon>
        <taxon>Lactobacillaceae</taxon>
        <taxon>Lacticaseibacillus</taxon>
    </lineage>
</organism>
<evidence type="ECO:0000313" key="9">
    <source>
        <dbReference type="Proteomes" id="UP000051789"/>
    </source>
</evidence>
<feature type="binding site" evidence="4">
    <location>
        <position position="40"/>
    </location>
    <ligand>
        <name>Zn(2+)</name>
        <dbReference type="ChEBI" id="CHEBI:29105"/>
    </ligand>
</feature>
<keyword evidence="1 8" id="KW-0489">Methyltransferase</keyword>
<dbReference type="GO" id="GO:0046872">
    <property type="term" value="F:metal ion binding"/>
    <property type="evidence" value="ECO:0007669"/>
    <property type="project" value="UniProtKB-KW"/>
</dbReference>
<evidence type="ECO:0000313" key="8">
    <source>
        <dbReference type="EMBL" id="KRM87404.1"/>
    </source>
</evidence>
<dbReference type="InterPro" id="IPR029063">
    <property type="entry name" value="SAM-dependent_MTases_sf"/>
</dbReference>
<dbReference type="PANTHER" id="PTHR43464">
    <property type="entry name" value="METHYLTRANSFERASE"/>
    <property type="match status" value="1"/>
</dbReference>
<feature type="binding site" evidence="4">
    <location>
        <position position="20"/>
    </location>
    <ligand>
        <name>Zn(2+)</name>
        <dbReference type="ChEBI" id="CHEBI:29105"/>
    </ligand>
</feature>
<dbReference type="PATRIC" id="fig|1423810.4.peg.934"/>
<feature type="binding site" evidence="4">
    <location>
        <position position="23"/>
    </location>
    <ligand>
        <name>Zn(2+)</name>
        <dbReference type="ChEBI" id="CHEBI:29105"/>
    </ligand>
</feature>
<feature type="binding site" evidence="5">
    <location>
        <position position="78"/>
    </location>
    <ligand>
        <name>S-adenosyl-L-methionine</name>
        <dbReference type="ChEBI" id="CHEBI:59789"/>
    </ligand>
</feature>
<evidence type="ECO:0000256" key="4">
    <source>
        <dbReference type="PIRSR" id="PIRSR018249-1"/>
    </source>
</evidence>
<reference evidence="8 9" key="1">
    <citation type="journal article" date="2015" name="Genome Announc.">
        <title>Expanding the biotechnology potential of lactobacilli through comparative genomics of 213 strains and associated genera.</title>
        <authorList>
            <person name="Sun Z."/>
            <person name="Harris H.M."/>
            <person name="McCann A."/>
            <person name="Guo C."/>
            <person name="Argimon S."/>
            <person name="Zhang W."/>
            <person name="Yang X."/>
            <person name="Jeffery I.B."/>
            <person name="Cooney J.C."/>
            <person name="Kagawa T.F."/>
            <person name="Liu W."/>
            <person name="Song Y."/>
            <person name="Salvetti E."/>
            <person name="Wrobel A."/>
            <person name="Rasinkangas P."/>
            <person name="Parkhill J."/>
            <person name="Rea M.C."/>
            <person name="O'Sullivan O."/>
            <person name="Ritari J."/>
            <person name="Douillard F.P."/>
            <person name="Paul Ross R."/>
            <person name="Yang R."/>
            <person name="Briner A.E."/>
            <person name="Felis G.E."/>
            <person name="de Vos W.M."/>
            <person name="Barrangou R."/>
            <person name="Klaenhammer T.R."/>
            <person name="Caufield P.W."/>
            <person name="Cui Y."/>
            <person name="Zhang H."/>
            <person name="O'Toole P.W."/>
        </authorList>
    </citation>
    <scope>NUCLEOTIDE SEQUENCE [LARGE SCALE GENOMIC DNA]</scope>
    <source>
        <strain evidence="8 9">DSM 22698</strain>
    </source>
</reference>
<accession>A0A0R2CGR2</accession>
<evidence type="ECO:0000259" key="7">
    <source>
        <dbReference type="Pfam" id="PF21302"/>
    </source>
</evidence>
<dbReference type="RefSeq" id="WP_054750076.1">
    <property type="nucleotide sequence ID" value="NZ_AYZK01000002.1"/>
</dbReference>
<dbReference type="InterPro" id="IPR016718">
    <property type="entry name" value="rRNA_m1G-MeTrfase_A_prd"/>
</dbReference>
<keyword evidence="3 5" id="KW-0949">S-adenosyl-L-methionine</keyword>
<comment type="caution">
    <text evidence="8">The sequence shown here is derived from an EMBL/GenBank/DDBJ whole genome shotgun (WGS) entry which is preliminary data.</text>
</comment>
<evidence type="ECO:0000256" key="5">
    <source>
        <dbReference type="PIRSR" id="PIRSR018249-2"/>
    </source>
</evidence>
<name>A0A0R2CGR2_9LACO</name>
<keyword evidence="4" id="KW-0862">Zinc</keyword>
<dbReference type="AlphaFoldDB" id="A0A0R2CGR2"/>
<proteinExistence type="predicted"/>
<sequence length="277" mass="29637">MRKIESKAQMVAAQGPLFACPVCHAPLTMVGTSLVCPQHHQFDLAKKGTVNFLNAPVATEYGTAMLAARRRVLQAGFFDPFVTRIASALTPDDRFLDIGCGEGTPTVKLAAHGATGIGFDISAPAINLAGALDSTVFFCVADLARLPFLAQTFSAIIDLFSPGAYAEFNRVLRPGGRIFKIIPDADYLRELRQGLYAGTPKGSYSNAKVLDRFLEVYPHATVTPITYDFAVTPALFADVVAMTPLTWQAPVDAKTALLATPPASVHVAVDLLQVQVD</sequence>
<dbReference type="InterPro" id="IPR048647">
    <property type="entry name" value="RlmA_N"/>
</dbReference>
<evidence type="ECO:0000259" key="6">
    <source>
        <dbReference type="Pfam" id="PF13649"/>
    </source>
</evidence>
<dbReference type="GO" id="GO:0008168">
    <property type="term" value="F:methyltransferase activity"/>
    <property type="evidence" value="ECO:0007669"/>
    <property type="project" value="UniProtKB-KW"/>
</dbReference>
<feature type="binding site" evidence="5">
    <location>
        <begin position="102"/>
        <end position="103"/>
    </location>
    <ligand>
        <name>S-adenosyl-L-methionine</name>
        <dbReference type="ChEBI" id="CHEBI:59789"/>
    </ligand>
</feature>
<dbReference type="GO" id="GO:0032259">
    <property type="term" value="P:methylation"/>
    <property type="evidence" value="ECO:0007669"/>
    <property type="project" value="UniProtKB-KW"/>
</dbReference>
<dbReference type="Gene3D" id="3.40.50.150">
    <property type="entry name" value="Vaccinia Virus protein VP39"/>
    <property type="match status" value="1"/>
</dbReference>
<dbReference type="Pfam" id="PF21302">
    <property type="entry name" value="Zn_ribbon_RlmA"/>
    <property type="match status" value="1"/>
</dbReference>
<dbReference type="PIRSF" id="PIRSF018249">
    <property type="entry name" value="MyrA_prd"/>
    <property type="match status" value="1"/>
</dbReference>
<feature type="binding site" evidence="4">
    <location>
        <position position="36"/>
    </location>
    <ligand>
        <name>Zn(2+)</name>
        <dbReference type="ChEBI" id="CHEBI:29105"/>
    </ligand>
</feature>
<dbReference type="Pfam" id="PF13649">
    <property type="entry name" value="Methyltransf_25"/>
    <property type="match status" value="1"/>
</dbReference>
<dbReference type="InterPro" id="IPR041698">
    <property type="entry name" value="Methyltransf_25"/>
</dbReference>
<dbReference type="PANTHER" id="PTHR43464:SF19">
    <property type="entry name" value="UBIQUINONE BIOSYNTHESIS O-METHYLTRANSFERASE, MITOCHONDRIAL"/>
    <property type="match status" value="1"/>
</dbReference>
<feature type="domain" description="23S rRNA (guanine(745)-N(1))-methyltransferase N-terminal" evidence="7">
    <location>
        <begin position="18"/>
        <end position="53"/>
    </location>
</feature>
<dbReference type="Proteomes" id="UP000051789">
    <property type="component" value="Unassembled WGS sequence"/>
</dbReference>
<evidence type="ECO:0000256" key="2">
    <source>
        <dbReference type="ARBA" id="ARBA00022679"/>
    </source>
</evidence>
<dbReference type="EMBL" id="AYZK01000002">
    <property type="protein sequence ID" value="KRM87404.1"/>
    <property type="molecule type" value="Genomic_DNA"/>
</dbReference>
<dbReference type="SUPFAM" id="SSF53335">
    <property type="entry name" value="S-adenosyl-L-methionine-dependent methyltransferases"/>
    <property type="match status" value="1"/>
</dbReference>
<evidence type="ECO:0000256" key="3">
    <source>
        <dbReference type="ARBA" id="ARBA00022691"/>
    </source>
</evidence>
<dbReference type="OrthoDB" id="5522265at2"/>